<reference evidence="1" key="1">
    <citation type="journal article" date="2020" name="bioRxiv">
        <title>A rank-normalized archaeal taxonomy based on genome phylogeny resolves widespread incomplete and uneven classifications.</title>
        <authorList>
            <person name="Rinke C."/>
            <person name="Chuvochina M."/>
            <person name="Mussig A.J."/>
            <person name="Chaumeil P.-A."/>
            <person name="Waite D.W."/>
            <person name="Whitman W.B."/>
            <person name="Parks D.H."/>
            <person name="Hugenholtz P."/>
        </authorList>
    </citation>
    <scope>NUCLEOTIDE SEQUENCE</scope>
    <source>
        <strain evidence="1">UBA8839</strain>
    </source>
</reference>
<dbReference type="OMA" id="RLFCAMA"/>
<proteinExistence type="predicted"/>
<dbReference type="AlphaFoldDB" id="A0A832T0Y0"/>
<dbReference type="RefSeq" id="WP_011007102.1">
    <property type="nucleotide sequence ID" value="NZ_DAIOPL010000052.1"/>
</dbReference>
<evidence type="ECO:0000313" key="2">
    <source>
        <dbReference type="Proteomes" id="UP000651120"/>
    </source>
</evidence>
<comment type="caution">
    <text evidence="1">The sequence shown here is derived from an EMBL/GenBank/DDBJ whole genome shotgun (WGS) entry which is preliminary data.</text>
</comment>
<sequence>MSAKTPEETSEDVVARFADKARYVVHLEMAYDIVDELASSPERYIESIYKLSRLAAKVLNDVQKRLDEGGLSEEDQSTLEGVRRSLENWALAQEEFIKYLERINKEALRGEVKRFAALAVAPSYRAIRAKQIMERKGAGR</sequence>
<organism evidence="1 2">
    <name type="scientific">Pyrobaculum aerophilum</name>
    <dbReference type="NCBI Taxonomy" id="13773"/>
    <lineage>
        <taxon>Archaea</taxon>
        <taxon>Thermoproteota</taxon>
        <taxon>Thermoprotei</taxon>
        <taxon>Thermoproteales</taxon>
        <taxon>Thermoproteaceae</taxon>
        <taxon>Pyrobaculum</taxon>
    </lineage>
</organism>
<dbReference type="GeneID" id="1464848"/>
<accession>A0A832T0Y0</accession>
<evidence type="ECO:0000313" key="1">
    <source>
        <dbReference type="EMBL" id="HII46685.1"/>
    </source>
</evidence>
<name>A0A832T0Y0_9CREN</name>
<dbReference type="EMBL" id="DUJP01000018">
    <property type="protein sequence ID" value="HII46685.1"/>
    <property type="molecule type" value="Genomic_DNA"/>
</dbReference>
<dbReference type="Proteomes" id="UP000651120">
    <property type="component" value="Unassembled WGS sequence"/>
</dbReference>
<gene>
    <name evidence="1" type="ORF">HA333_04330</name>
</gene>
<protein>
    <submittedName>
        <fullName evidence="1">Uncharacterized protein</fullName>
    </submittedName>
</protein>